<dbReference type="FunFam" id="1.25.40.10:FF:000090">
    <property type="entry name" value="Pentatricopeptide repeat-containing protein, chloroplastic"/>
    <property type="match status" value="1"/>
</dbReference>
<feature type="repeat" description="PPR" evidence="2">
    <location>
        <begin position="397"/>
        <end position="431"/>
    </location>
</feature>
<evidence type="ECO:0000256" key="2">
    <source>
        <dbReference type="PROSITE-ProRule" id="PRU00708"/>
    </source>
</evidence>
<dbReference type="OrthoDB" id="1903086at2759"/>
<dbReference type="GO" id="GO:0009451">
    <property type="term" value="P:RNA modification"/>
    <property type="evidence" value="ECO:0007669"/>
    <property type="project" value="InterPro"/>
</dbReference>
<dbReference type="Proteomes" id="UP000233837">
    <property type="component" value="Unassembled WGS sequence"/>
</dbReference>
<dbReference type="InterPro" id="IPR046848">
    <property type="entry name" value="E_motif"/>
</dbReference>
<feature type="repeat" description="PPR" evidence="2">
    <location>
        <begin position="498"/>
        <end position="532"/>
    </location>
</feature>
<dbReference type="EMBL" id="KZ502537">
    <property type="protein sequence ID" value="PKU76894.1"/>
    <property type="molecule type" value="Genomic_DNA"/>
</dbReference>
<protein>
    <submittedName>
        <fullName evidence="3">Pentatricopeptide repeat-containing protein</fullName>
    </submittedName>
</protein>
<evidence type="ECO:0000256" key="1">
    <source>
        <dbReference type="ARBA" id="ARBA00022737"/>
    </source>
</evidence>
<feature type="repeat" description="PPR" evidence="2">
    <location>
        <begin position="139"/>
        <end position="173"/>
    </location>
</feature>
<feature type="repeat" description="PPR" evidence="2">
    <location>
        <begin position="234"/>
        <end position="268"/>
    </location>
</feature>
<proteinExistence type="predicted"/>
<dbReference type="NCBIfam" id="TIGR00756">
    <property type="entry name" value="PPR"/>
    <property type="match status" value="8"/>
</dbReference>
<dbReference type="Pfam" id="PF20431">
    <property type="entry name" value="E_motif"/>
    <property type="match status" value="1"/>
</dbReference>
<organism evidence="3 4">
    <name type="scientific">Dendrobium catenatum</name>
    <dbReference type="NCBI Taxonomy" id="906689"/>
    <lineage>
        <taxon>Eukaryota</taxon>
        <taxon>Viridiplantae</taxon>
        <taxon>Streptophyta</taxon>
        <taxon>Embryophyta</taxon>
        <taxon>Tracheophyta</taxon>
        <taxon>Spermatophyta</taxon>
        <taxon>Magnoliopsida</taxon>
        <taxon>Liliopsida</taxon>
        <taxon>Asparagales</taxon>
        <taxon>Orchidaceae</taxon>
        <taxon>Epidendroideae</taxon>
        <taxon>Malaxideae</taxon>
        <taxon>Dendrobiinae</taxon>
        <taxon>Dendrobium</taxon>
    </lineage>
</organism>
<accession>A0A2I0WMK5</accession>
<dbReference type="Pfam" id="PF12854">
    <property type="entry name" value="PPR_1"/>
    <property type="match status" value="1"/>
</dbReference>
<feature type="repeat" description="PPR" evidence="2">
    <location>
        <begin position="335"/>
        <end position="369"/>
    </location>
</feature>
<sequence>MLRKPNKKSYRQWSLLSNVLQLATDSHNAQCQLQPIPQPKKPGNLRAFLNSQITQRGREGNLNEACSIFDTMPFRDVISWTAMLMAYADNGEISKAREVFEQMPKRNAASWNAMISAYARDPKLLAESYELFSAMPNKNSVTYAAMITGFSRGGRLLQAEEVYRKMPLRLRDPIGSNALISGYLRVGEIEKAVQVFRGMVFRDVFTWSSMVDGYWKNGMVLEARQAFEEMPVKNVVSWTAMIHGYAKIGDLEESLQLFSQMRKENVNANSTTFAIMLDACAEFGRRREGTQIHGLVIAMGFEQDIFLANTLIVLYYRVDNMDEARKMFDAMSRRDVVSWNSLINGYVEKDKIEEAYALFDSMPEKDVISWTSIVMGFSKRGWTEESISLFELMPQKDDVSWTAIISGLVHNGKLEIACQWFSKMVKEGIKLNRLVISSMLSALASLAILKEGMQIHACVVKMGLDSDIFILSSLISMYSKCGNLSESCQIFSSIRTSNIVTINSMITAFAQHGLAQEAFDLFRKMQEDGYMPNEITFLAILTVCSRSGLVEEGNRYFNSMRSVHGIEPGPDHYTCMVDLLGRAGLLHEALNLINSIPDGPHSAAWGAMLSATEQHSNCNLAKFASQKFFELEPENATPYAVLSKIYSTAGLKEDEDVVRREKHFRGIKKSPGCSWIAMDSTEINAPA</sequence>
<dbReference type="GO" id="GO:0003723">
    <property type="term" value="F:RNA binding"/>
    <property type="evidence" value="ECO:0007669"/>
    <property type="project" value="InterPro"/>
</dbReference>
<dbReference type="Gene3D" id="1.25.40.10">
    <property type="entry name" value="Tetratricopeptide repeat domain"/>
    <property type="match status" value="5"/>
</dbReference>
<dbReference type="Pfam" id="PF13041">
    <property type="entry name" value="PPR_2"/>
    <property type="match status" value="4"/>
</dbReference>
<dbReference type="InterPro" id="IPR011990">
    <property type="entry name" value="TPR-like_helical_dom_sf"/>
</dbReference>
<gene>
    <name evidence="3" type="primary">PCMP-E63</name>
    <name evidence="3" type="ORF">MA16_Dca001500</name>
</gene>
<feature type="repeat" description="PPR" evidence="2">
    <location>
        <begin position="203"/>
        <end position="233"/>
    </location>
</feature>
<dbReference type="FunFam" id="1.25.40.10:FF:000606">
    <property type="entry name" value="Putative pentatricopeptide repeat-containing protein"/>
    <property type="match status" value="1"/>
</dbReference>
<dbReference type="PROSITE" id="PS51375">
    <property type="entry name" value="PPR"/>
    <property type="match status" value="7"/>
</dbReference>
<evidence type="ECO:0000313" key="3">
    <source>
        <dbReference type="EMBL" id="PKU76894.1"/>
    </source>
</evidence>
<keyword evidence="4" id="KW-1185">Reference proteome</keyword>
<dbReference type="Pfam" id="PF01535">
    <property type="entry name" value="PPR"/>
    <property type="match status" value="5"/>
</dbReference>
<dbReference type="PANTHER" id="PTHR47926">
    <property type="entry name" value="PENTATRICOPEPTIDE REPEAT-CONTAINING PROTEIN"/>
    <property type="match status" value="1"/>
</dbReference>
<dbReference type="InterPro" id="IPR002885">
    <property type="entry name" value="PPR_rpt"/>
</dbReference>
<reference evidence="3 4" key="1">
    <citation type="journal article" date="2016" name="Sci. Rep.">
        <title>The Dendrobium catenatum Lindl. genome sequence provides insights into polysaccharide synthase, floral development and adaptive evolution.</title>
        <authorList>
            <person name="Zhang G.Q."/>
            <person name="Xu Q."/>
            <person name="Bian C."/>
            <person name="Tsai W.C."/>
            <person name="Yeh C.M."/>
            <person name="Liu K.W."/>
            <person name="Yoshida K."/>
            <person name="Zhang L.S."/>
            <person name="Chang S.B."/>
            <person name="Chen F."/>
            <person name="Shi Y."/>
            <person name="Su Y.Y."/>
            <person name="Zhang Y.Q."/>
            <person name="Chen L.J."/>
            <person name="Yin Y."/>
            <person name="Lin M."/>
            <person name="Huang H."/>
            <person name="Deng H."/>
            <person name="Wang Z.W."/>
            <person name="Zhu S.L."/>
            <person name="Zhao X."/>
            <person name="Deng C."/>
            <person name="Niu S.C."/>
            <person name="Huang J."/>
            <person name="Wang M."/>
            <person name="Liu G.H."/>
            <person name="Yang H.J."/>
            <person name="Xiao X.J."/>
            <person name="Hsiao Y.Y."/>
            <person name="Wu W.L."/>
            <person name="Chen Y.Y."/>
            <person name="Mitsuda N."/>
            <person name="Ohme-Takagi M."/>
            <person name="Luo Y.B."/>
            <person name="Van de Peer Y."/>
            <person name="Liu Z.J."/>
        </authorList>
    </citation>
    <scope>NUCLEOTIDE SEQUENCE [LARGE SCALE GENOMIC DNA]</scope>
    <source>
        <tissue evidence="3">The whole plant</tissue>
    </source>
</reference>
<dbReference type="PANTHER" id="PTHR47926:SF347">
    <property type="entry name" value="PENTATRICOPEPTIDE REPEAT-CONTAINING PROTEIN"/>
    <property type="match status" value="1"/>
</dbReference>
<keyword evidence="1" id="KW-0677">Repeat</keyword>
<feature type="repeat" description="PPR" evidence="2">
    <location>
        <begin position="76"/>
        <end position="110"/>
    </location>
</feature>
<name>A0A2I0WMK5_9ASPA</name>
<dbReference type="AlphaFoldDB" id="A0A2I0WMK5"/>
<reference evidence="3 4" key="2">
    <citation type="journal article" date="2017" name="Nature">
        <title>The Apostasia genome and the evolution of orchids.</title>
        <authorList>
            <person name="Zhang G.Q."/>
            <person name="Liu K.W."/>
            <person name="Li Z."/>
            <person name="Lohaus R."/>
            <person name="Hsiao Y.Y."/>
            <person name="Niu S.C."/>
            <person name="Wang J.Y."/>
            <person name="Lin Y.C."/>
            <person name="Xu Q."/>
            <person name="Chen L.J."/>
            <person name="Yoshida K."/>
            <person name="Fujiwara S."/>
            <person name="Wang Z.W."/>
            <person name="Zhang Y.Q."/>
            <person name="Mitsuda N."/>
            <person name="Wang M."/>
            <person name="Liu G.H."/>
            <person name="Pecoraro L."/>
            <person name="Huang H.X."/>
            <person name="Xiao X.J."/>
            <person name="Lin M."/>
            <person name="Wu X.Y."/>
            <person name="Wu W.L."/>
            <person name="Chen Y.Y."/>
            <person name="Chang S.B."/>
            <person name="Sakamoto S."/>
            <person name="Ohme-Takagi M."/>
            <person name="Yagi M."/>
            <person name="Zeng S.J."/>
            <person name="Shen C.Y."/>
            <person name="Yeh C.M."/>
            <person name="Luo Y.B."/>
            <person name="Tsai W.C."/>
            <person name="Van de Peer Y."/>
            <person name="Liu Z.J."/>
        </authorList>
    </citation>
    <scope>NUCLEOTIDE SEQUENCE [LARGE SCALE GENOMIC DNA]</scope>
    <source>
        <tissue evidence="3">The whole plant</tissue>
    </source>
</reference>
<evidence type="ECO:0000313" key="4">
    <source>
        <dbReference type="Proteomes" id="UP000233837"/>
    </source>
</evidence>
<dbReference type="InterPro" id="IPR046960">
    <property type="entry name" value="PPR_At4g14850-like_plant"/>
</dbReference>